<sequence length="216" mass="23020">MKGSHQHHGPRGMRGLGPHWADASEERGDRSMGRRGGFGPGAHDGPDPGAHGPGGGRHGGHGRGRGRHGGRPRGDVRAAILLLLAEQPRHGYDLIRAIEERSGGAWVPSPGSIYPTLQALEDEGLVAIDVVEGRKTAALTEAGAAWTEDNAAQLDALFEVDDRERRDIALRREMGALRDAAIHVSRQADEATGDRAVEILAAARRDLYRLLADDAG</sequence>
<dbReference type="InterPro" id="IPR036388">
    <property type="entry name" value="WH-like_DNA-bd_sf"/>
</dbReference>
<evidence type="ECO:0000313" key="4">
    <source>
        <dbReference type="Proteomes" id="UP000183315"/>
    </source>
</evidence>
<evidence type="ECO:0000313" key="3">
    <source>
        <dbReference type="EMBL" id="SEI91750.1"/>
    </source>
</evidence>
<dbReference type="PANTHER" id="PTHR43252:SF2">
    <property type="entry name" value="TRANSCRIPTION REGULATOR, PADR-LIKE FAMILY"/>
    <property type="match status" value="1"/>
</dbReference>
<organism evidence="3 4">
    <name type="scientific">Demequina mangrovi</name>
    <dbReference type="NCBI Taxonomy" id="1043493"/>
    <lineage>
        <taxon>Bacteria</taxon>
        <taxon>Bacillati</taxon>
        <taxon>Actinomycetota</taxon>
        <taxon>Actinomycetes</taxon>
        <taxon>Micrococcales</taxon>
        <taxon>Demequinaceae</taxon>
        <taxon>Demequina</taxon>
    </lineage>
</organism>
<name>A0A1H6UTW6_9MICO</name>
<reference evidence="4" key="1">
    <citation type="submission" date="2016-10" db="EMBL/GenBank/DDBJ databases">
        <authorList>
            <person name="Varghese N."/>
        </authorList>
    </citation>
    <scope>NUCLEOTIDE SEQUENCE [LARGE SCALE GENOMIC DNA]</scope>
    <source>
        <strain evidence="4">DSM 24868</strain>
    </source>
</reference>
<dbReference type="PANTHER" id="PTHR43252">
    <property type="entry name" value="TRANSCRIPTIONAL REGULATOR YQJI"/>
    <property type="match status" value="1"/>
</dbReference>
<dbReference type="eggNOG" id="COG1695">
    <property type="taxonomic scope" value="Bacteria"/>
</dbReference>
<dbReference type="AlphaFoldDB" id="A0A1H6UTW6"/>
<feature type="region of interest" description="Disordered" evidence="1">
    <location>
        <begin position="1"/>
        <end position="72"/>
    </location>
</feature>
<dbReference type="InterPro" id="IPR005149">
    <property type="entry name" value="Tscrpt_reg_PadR_N"/>
</dbReference>
<dbReference type="InterPro" id="IPR036390">
    <property type="entry name" value="WH_DNA-bd_sf"/>
</dbReference>
<dbReference type="RefSeq" id="WP_042212587.1">
    <property type="nucleotide sequence ID" value="NZ_BBLU01000002.1"/>
</dbReference>
<evidence type="ECO:0000259" key="2">
    <source>
        <dbReference type="Pfam" id="PF03551"/>
    </source>
</evidence>
<dbReference type="OrthoDB" id="1683430at2"/>
<dbReference type="Pfam" id="PF03551">
    <property type="entry name" value="PadR"/>
    <property type="match status" value="1"/>
</dbReference>
<feature type="compositionally biased region" description="Basic residues" evidence="1">
    <location>
        <begin position="1"/>
        <end position="11"/>
    </location>
</feature>
<protein>
    <submittedName>
        <fullName evidence="3">Transcriptional regulator, PadR family</fullName>
    </submittedName>
</protein>
<gene>
    <name evidence="3" type="ORF">SAMN05421637_0407</name>
</gene>
<feature type="compositionally biased region" description="Basic and acidic residues" evidence="1">
    <location>
        <begin position="22"/>
        <end position="32"/>
    </location>
</feature>
<dbReference type="SUPFAM" id="SSF46785">
    <property type="entry name" value="Winged helix' DNA-binding domain"/>
    <property type="match status" value="1"/>
</dbReference>
<keyword evidence="4" id="KW-1185">Reference proteome</keyword>
<dbReference type="Gene3D" id="1.10.10.10">
    <property type="entry name" value="Winged helix-like DNA-binding domain superfamily/Winged helix DNA-binding domain"/>
    <property type="match status" value="1"/>
</dbReference>
<evidence type="ECO:0000256" key="1">
    <source>
        <dbReference type="SAM" id="MobiDB-lite"/>
    </source>
</evidence>
<proteinExistence type="predicted"/>
<feature type="compositionally biased region" description="Basic residues" evidence="1">
    <location>
        <begin position="58"/>
        <end position="71"/>
    </location>
</feature>
<dbReference type="EMBL" id="FNZI01000001">
    <property type="protein sequence ID" value="SEI91750.1"/>
    <property type="molecule type" value="Genomic_DNA"/>
</dbReference>
<feature type="domain" description="Transcription regulator PadR N-terminal" evidence="2">
    <location>
        <begin position="80"/>
        <end position="145"/>
    </location>
</feature>
<dbReference type="Proteomes" id="UP000183315">
    <property type="component" value="Unassembled WGS sequence"/>
</dbReference>
<accession>A0A1H6UTW6</accession>